<evidence type="ECO:0000256" key="1">
    <source>
        <dbReference type="ARBA" id="ARBA00022679"/>
    </source>
</evidence>
<dbReference type="Proteomes" id="UP000033092">
    <property type="component" value="Chromosome"/>
</dbReference>
<keyword evidence="3" id="KW-0489">Methyltransferase</keyword>
<sequence length="285" mass="32576">MVGEVSKKLELSPEYIVEEILGLYRDIRKLSEEEILYGTSDLNRELFRKLDFLVNLEIEDVIAWNILQKKELEPVFAEINRFRNLYTVKLETEHANEILVSDSPWAVLKNFPFYGNYLKLVRTEYEGLGLSPGDRVFFLGSGPLPLTLIVFFQQHGVKSTGVEQDTVRANLSKKVLGKLRLSEVIKIINGNHFSLNGEGFALNPDAEIKALMIAAQAEPKKEIFEHLLEVMPAGSRISCRIYEKGLRRMLNGDCLFDLPEGFDEQARVDPEPPVYNTVVFLEKKR</sequence>
<gene>
    <name evidence="3" type="ORF">MSSIH_1381</name>
</gene>
<dbReference type="InterPro" id="IPR029063">
    <property type="entry name" value="SAM-dependent_MTases_sf"/>
</dbReference>
<dbReference type="GO" id="GO:0030410">
    <property type="term" value="F:nicotianamine synthase activity"/>
    <property type="evidence" value="ECO:0007669"/>
    <property type="project" value="InterPro"/>
</dbReference>
<name>A0A0E3LAI3_9EURY</name>
<organism evidence="3 4">
    <name type="scientific">Methanosarcina siciliae HI350</name>
    <dbReference type="NCBI Taxonomy" id="1434119"/>
    <lineage>
        <taxon>Archaea</taxon>
        <taxon>Methanobacteriati</taxon>
        <taxon>Methanobacteriota</taxon>
        <taxon>Stenosarchaea group</taxon>
        <taxon>Methanomicrobia</taxon>
        <taxon>Methanosarcinales</taxon>
        <taxon>Methanosarcinaceae</taxon>
        <taxon>Methanosarcina</taxon>
    </lineage>
</organism>
<dbReference type="EMBL" id="CP009507">
    <property type="protein sequence ID" value="AKB32071.1"/>
    <property type="molecule type" value="Genomic_DNA"/>
</dbReference>
<dbReference type="PROSITE" id="PS51142">
    <property type="entry name" value="NAS"/>
    <property type="match status" value="1"/>
</dbReference>
<dbReference type="PANTHER" id="PTHR32266">
    <property type="entry name" value="NICOTIANAMINE SYNTHASE 3"/>
    <property type="match status" value="1"/>
</dbReference>
<dbReference type="AlphaFoldDB" id="A0A0E3LAI3"/>
<dbReference type="Pfam" id="PF03059">
    <property type="entry name" value="NAS"/>
    <property type="match status" value="1"/>
</dbReference>
<evidence type="ECO:0000256" key="2">
    <source>
        <dbReference type="ARBA" id="ARBA00022691"/>
    </source>
</evidence>
<dbReference type="PATRIC" id="fig|1434119.4.peg.1753"/>
<dbReference type="GO" id="GO:0030418">
    <property type="term" value="P:nicotianamine biosynthetic process"/>
    <property type="evidence" value="ECO:0007669"/>
    <property type="project" value="InterPro"/>
</dbReference>
<dbReference type="KEGG" id="msz:MSSIH_1381"/>
<protein>
    <submittedName>
        <fullName evidence="3">Putative methyltransferase</fullName>
    </submittedName>
</protein>
<dbReference type="PANTHER" id="PTHR32266:SF12">
    <property type="entry name" value="NICOTIANAMINE SYNTHASE 3"/>
    <property type="match status" value="1"/>
</dbReference>
<evidence type="ECO:0000313" key="3">
    <source>
        <dbReference type="EMBL" id="AKB32071.1"/>
    </source>
</evidence>
<dbReference type="RefSeq" id="WP_048183572.1">
    <property type="nucleotide sequence ID" value="NZ_CP009507.1"/>
</dbReference>
<dbReference type="Gene3D" id="3.40.50.150">
    <property type="entry name" value="Vaccinia Virus protein VP39"/>
    <property type="match status" value="1"/>
</dbReference>
<dbReference type="SUPFAM" id="SSF53335">
    <property type="entry name" value="S-adenosyl-L-methionine-dependent methyltransferases"/>
    <property type="match status" value="1"/>
</dbReference>
<dbReference type="GO" id="GO:0032259">
    <property type="term" value="P:methylation"/>
    <property type="evidence" value="ECO:0007669"/>
    <property type="project" value="UniProtKB-KW"/>
</dbReference>
<proteinExistence type="predicted"/>
<accession>A0A0E3LAI3</accession>
<keyword evidence="1 3" id="KW-0808">Transferase</keyword>
<dbReference type="InterPro" id="IPR004298">
    <property type="entry name" value="Nicotian_synth"/>
</dbReference>
<keyword evidence="2" id="KW-0949">S-adenosyl-L-methionine</keyword>
<dbReference type="HOGENOM" id="CLU_1017851_0_0_2"/>
<reference evidence="3 4" key="1">
    <citation type="submission" date="2014-07" db="EMBL/GenBank/DDBJ databases">
        <title>Methanogenic archaea and the global carbon cycle.</title>
        <authorList>
            <person name="Henriksen J.R."/>
            <person name="Luke J."/>
            <person name="Reinhart S."/>
            <person name="Benedict M.N."/>
            <person name="Youngblut N.D."/>
            <person name="Metcalf M.E."/>
            <person name="Whitaker R.J."/>
            <person name="Metcalf W.W."/>
        </authorList>
    </citation>
    <scope>NUCLEOTIDE SEQUENCE [LARGE SCALE GENOMIC DNA]</scope>
    <source>
        <strain evidence="3 4">HI350</strain>
    </source>
</reference>
<evidence type="ECO:0000313" key="4">
    <source>
        <dbReference type="Proteomes" id="UP000033092"/>
    </source>
</evidence>
<dbReference type="GeneID" id="41605397"/>
<dbReference type="GO" id="GO:0008168">
    <property type="term" value="F:methyltransferase activity"/>
    <property type="evidence" value="ECO:0007669"/>
    <property type="project" value="UniProtKB-KW"/>
</dbReference>